<dbReference type="RefSeq" id="WP_236594040.1">
    <property type="nucleotide sequence ID" value="NZ_CP068107.1"/>
</dbReference>
<accession>A0A378RI36</accession>
<protein>
    <recommendedName>
        <fullName evidence="4">Transmembrane protein</fullName>
    </recommendedName>
</protein>
<proteinExistence type="predicted"/>
<feature type="transmembrane region" description="Helical" evidence="1">
    <location>
        <begin position="7"/>
        <end position="26"/>
    </location>
</feature>
<keyword evidence="3" id="KW-1185">Reference proteome</keyword>
<keyword evidence="1" id="KW-0472">Membrane</keyword>
<reference evidence="2 3" key="1">
    <citation type="submission" date="2018-06" db="EMBL/GenBank/DDBJ databases">
        <authorList>
            <consortium name="Pathogen Informatics"/>
            <person name="Doyle S."/>
        </authorList>
    </citation>
    <scope>NUCLEOTIDE SEQUENCE [LARGE SCALE GENOMIC DNA]</scope>
    <source>
        <strain evidence="2 3">NCTC11179</strain>
    </source>
</reference>
<dbReference type="InterPro" id="IPR043857">
    <property type="entry name" value="DUF5819"/>
</dbReference>
<keyword evidence="1" id="KW-1133">Transmembrane helix</keyword>
<dbReference type="EMBL" id="UGQL01000001">
    <property type="protein sequence ID" value="STZ26672.1"/>
    <property type="molecule type" value="Genomic_DNA"/>
</dbReference>
<name>A0A378RI36_MYROD</name>
<dbReference type="AlphaFoldDB" id="A0A378RI36"/>
<evidence type="ECO:0008006" key="4">
    <source>
        <dbReference type="Google" id="ProtNLM"/>
    </source>
</evidence>
<dbReference type="Proteomes" id="UP000255024">
    <property type="component" value="Unassembled WGS sequence"/>
</dbReference>
<evidence type="ECO:0000313" key="2">
    <source>
        <dbReference type="EMBL" id="STZ26672.1"/>
    </source>
</evidence>
<gene>
    <name evidence="2" type="ORF">NCTC11179_00194</name>
</gene>
<keyword evidence="1" id="KW-0812">Transmembrane</keyword>
<dbReference type="Pfam" id="PF19136">
    <property type="entry name" value="DUF5819"/>
    <property type="match status" value="1"/>
</dbReference>
<sequence>MKKLYHYFVYLVLFFYCSFILLIQVYDQGYFKSETIQQIKENYALPFFEQNWSMFSPNPPMGNHYFLVQFSTVTQKSDLIDIQQLIRARSYSSFFSIDQRLKKYFSGCFNDIVKLQRNNIKIQDNPHISQGLESIVNYSKFVFQNQTDFQSLIQPQDSVFIKLFLVDEQLNTDIHLPKTYTTIYTELDKLFLIQQH</sequence>
<evidence type="ECO:0000256" key="1">
    <source>
        <dbReference type="SAM" id="Phobius"/>
    </source>
</evidence>
<evidence type="ECO:0000313" key="3">
    <source>
        <dbReference type="Proteomes" id="UP000255024"/>
    </source>
</evidence>
<organism evidence="2 3">
    <name type="scientific">Myroides odoratus</name>
    <name type="common">Flavobacterium odoratum</name>
    <dbReference type="NCBI Taxonomy" id="256"/>
    <lineage>
        <taxon>Bacteria</taxon>
        <taxon>Pseudomonadati</taxon>
        <taxon>Bacteroidota</taxon>
        <taxon>Flavobacteriia</taxon>
        <taxon>Flavobacteriales</taxon>
        <taxon>Flavobacteriaceae</taxon>
        <taxon>Myroides</taxon>
    </lineage>
</organism>